<feature type="transmembrane region" description="Helical" evidence="18">
    <location>
        <begin position="1174"/>
        <end position="1193"/>
    </location>
</feature>
<dbReference type="PANTHER" id="PTHR12011:SF264">
    <property type="entry name" value="ADHESION G-PROTEIN COUPLED RECEPTOR G2"/>
    <property type="match status" value="1"/>
</dbReference>
<dbReference type="FunFam" id="2.60.220.50:FF:000003">
    <property type="entry name" value="adhesion G-protein coupled receptor G2 isoform X2"/>
    <property type="match status" value="1"/>
</dbReference>
<feature type="compositionally biased region" description="Low complexity" evidence="17">
    <location>
        <begin position="1265"/>
        <end position="1278"/>
    </location>
</feature>
<dbReference type="KEGG" id="bspl:114869944"/>
<comment type="subcellular location">
    <subcellularLocation>
        <location evidence="1">Apical cell membrane</location>
        <topology evidence="1">Multi-pass membrane protein</topology>
    </subcellularLocation>
</comment>
<dbReference type="InterPro" id="IPR000832">
    <property type="entry name" value="GPCR_2_secretin-like"/>
</dbReference>
<comment type="similarity">
    <text evidence="2">Belongs to the G-protein coupled receptor 2 family. Adhesion G-protein coupled receptor (ADGR) subfamily.</text>
</comment>
<keyword evidence="11" id="KW-0675">Receptor</keyword>
<protein>
    <recommendedName>
        <fullName evidence="14">Adhesion G-protein coupled receptor G2</fullName>
    </recommendedName>
    <alternativeName>
        <fullName evidence="15">G-protein coupled receptor 64</fullName>
    </alternativeName>
</protein>
<dbReference type="PRINTS" id="PR00249">
    <property type="entry name" value="GPCRSECRETIN"/>
</dbReference>
<evidence type="ECO:0000256" key="15">
    <source>
        <dbReference type="ARBA" id="ARBA00083924"/>
    </source>
</evidence>
<feature type="region of interest" description="Disordered" evidence="17">
    <location>
        <begin position="112"/>
        <end position="352"/>
    </location>
</feature>
<keyword evidence="5 18" id="KW-0812">Transmembrane</keyword>
<dbReference type="SMART" id="SM00303">
    <property type="entry name" value="GPS"/>
    <property type="match status" value="1"/>
</dbReference>
<dbReference type="InterPro" id="IPR057244">
    <property type="entry name" value="GAIN_B"/>
</dbReference>
<dbReference type="RefSeq" id="XP_029030328.3">
    <property type="nucleotide sequence ID" value="XM_029174495.3"/>
</dbReference>
<evidence type="ECO:0000256" key="8">
    <source>
        <dbReference type="ARBA" id="ARBA00023040"/>
    </source>
</evidence>
<evidence type="ECO:0000256" key="13">
    <source>
        <dbReference type="ARBA" id="ARBA00023224"/>
    </source>
</evidence>
<keyword evidence="21" id="KW-1185">Reference proteome</keyword>
<dbReference type="InterPro" id="IPR017983">
    <property type="entry name" value="GPCR_2_secretin-like_CS"/>
</dbReference>
<dbReference type="GO" id="GO:0007166">
    <property type="term" value="P:cell surface receptor signaling pathway"/>
    <property type="evidence" value="ECO:0007669"/>
    <property type="project" value="InterPro"/>
</dbReference>
<dbReference type="PROSITE" id="PS50261">
    <property type="entry name" value="G_PROTEIN_RECEP_F2_4"/>
    <property type="match status" value="1"/>
</dbReference>
<organism evidence="21 22">
    <name type="scientific">Betta splendens</name>
    <name type="common">Siamese fighting fish</name>
    <dbReference type="NCBI Taxonomy" id="158456"/>
    <lineage>
        <taxon>Eukaryota</taxon>
        <taxon>Metazoa</taxon>
        <taxon>Chordata</taxon>
        <taxon>Craniata</taxon>
        <taxon>Vertebrata</taxon>
        <taxon>Euteleostomi</taxon>
        <taxon>Actinopterygii</taxon>
        <taxon>Neopterygii</taxon>
        <taxon>Teleostei</taxon>
        <taxon>Neoteleostei</taxon>
        <taxon>Acanthomorphata</taxon>
        <taxon>Anabantaria</taxon>
        <taxon>Anabantiformes</taxon>
        <taxon>Anabantoidei</taxon>
        <taxon>Osphronemidae</taxon>
        <taxon>Betta</taxon>
    </lineage>
</organism>
<keyword evidence="6" id="KW-0732">Signal</keyword>
<evidence type="ECO:0000256" key="11">
    <source>
        <dbReference type="ARBA" id="ARBA00023170"/>
    </source>
</evidence>
<evidence type="ECO:0000256" key="12">
    <source>
        <dbReference type="ARBA" id="ARBA00023180"/>
    </source>
</evidence>
<evidence type="ECO:0000256" key="10">
    <source>
        <dbReference type="ARBA" id="ARBA00023157"/>
    </source>
</evidence>
<keyword evidence="4" id="KW-0597">Phosphoprotein</keyword>
<dbReference type="Gene3D" id="2.60.220.50">
    <property type="match status" value="1"/>
</dbReference>
<feature type="compositionally biased region" description="Low complexity" evidence="17">
    <location>
        <begin position="25"/>
        <end position="58"/>
    </location>
</feature>
<dbReference type="GO" id="GO:0004930">
    <property type="term" value="F:G protein-coupled receptor activity"/>
    <property type="evidence" value="ECO:0007669"/>
    <property type="project" value="UniProtKB-KW"/>
</dbReference>
<evidence type="ECO:0000259" key="20">
    <source>
        <dbReference type="PROSITE" id="PS50261"/>
    </source>
</evidence>
<dbReference type="Gene3D" id="1.20.1070.10">
    <property type="entry name" value="Rhodopsin 7-helix transmembrane proteins"/>
    <property type="match status" value="1"/>
</dbReference>
<keyword evidence="10" id="KW-1015">Disulfide bond</keyword>
<evidence type="ECO:0000256" key="14">
    <source>
        <dbReference type="ARBA" id="ARBA00069918"/>
    </source>
</evidence>
<sequence length="1325" mass="139366">LCSPLQLVNVFQSSLERCVSPGSVTTTGTPNYTLTTATTPGNRTTTAQSTTGSDNTTTASTAVTLNSTTTATLEGNKTTTPDISNTATTTFTNNTTIATTAFANNTTTAATTLKNNTTTTTTPETSNTPKATTTLPESSNTTTATTTTPKSSTITTATTFESNNTTATTLEASSTTTATTTTPATTRLEGSSLTTATTTTTLEGSSLTTTTTTATPITTLEGSSLTTTTTTTPATTITTLEGSSLTTTTTTTPATTTTTLEGSSLTTTTTTKKSSTTTATTTTTPATTPQKGSSTTTTAKKSSTTTDTTTTPKGQTNKSQGNSSASNNNKRRRRSVRLGRDVGSGVTQSSDTSTGLFQNLGISCAAGVSATSSCSVTLRLQQPVPSCCILRTLCAASAASSNVSAVGRRAHRDLPQSSCPGAPQEETSCSYAGPANSSCGASDAAYVGGQTNSSSCAPVPPTSVCSCSSYCSNTDSYYAFQVSLLDPDLTASYVSSLISQTLKQAQNCSPSSTDPCPLLVVGANYKDASVTCGVDVANRQNCSVILRFAVEVPVCSVAAAATQAFQSRAQISFNGSVNRTAMCGNSSVGGSSWSSQVTWVSVPVPSATFCAAVEQFTSLVCASGGNVVVWLDEACDQASTTTAQPNTTSPVNTTTATTTSVGVTVTTLNTATPAANVSATTATASAESRAGALLEQSRDASKLDASQIDLLLAQLESLLSGPNVSLALGNTSVSIVSNLLNASPAQVARSSNRIIGIVDTVGLKLVLGAAAQTLLSPSVALSVKRADGGNFQETFFSISDPSNVQIRGIPRLGRSARTSSVPQGSVTLPSSLTHNLSPQQQQQVTRVQFSFYQKSTVFQDKSLGRRVLNSGILGASVANLSISGLNDNVVITLRNAEPVPANFVASCVFWDFTLNNGSGGWNPSGCVVQNGTDNTTTVCGCNHLTSFAVLLDPFEKFSPSPLQNTILTYITYIGCGISAIFLSVTLLTYLSFEKLRKDVPSKILIHLCFALLLLNLVFLVDAWLALYTSAVGLCISTACFLHYFLLASFTWMGLEAVHMYNALVKVFNNNMSRYLLKFSLVGWGVPMVVVIIVVAIKPDNYGLMSYGKFADGRSDDFCWLRSDVAFYVAVVAYFCVIFLFNLSMFVVVLMQLCRIKRQNPHNARHRSTLQDARSVAGITVLLGLTWGFAFFAWGPVNLAFMYLFAIFNSLQGFFIFVFYCAAKENVRRQWRVYLCCGNMRLAENSDWSRTATQKTMKPVGNLKASQSSQSNSSSSSTSFLVTDSTEQSGSFSSPMDDREITAHEDASEDVILNEINRQNRNHRAS</sequence>
<feature type="transmembrane region" description="Helical" evidence="18">
    <location>
        <begin position="1030"/>
        <end position="1054"/>
    </location>
</feature>
<evidence type="ECO:0000256" key="4">
    <source>
        <dbReference type="ARBA" id="ARBA00022553"/>
    </source>
</evidence>
<feature type="compositionally biased region" description="Basic and acidic residues" evidence="17">
    <location>
        <begin position="1295"/>
        <end position="1305"/>
    </location>
</feature>
<gene>
    <name evidence="22" type="primary">LOC114869944</name>
</gene>
<dbReference type="InterPro" id="IPR058857">
    <property type="entry name" value="GAIN_ADGRG2/6"/>
</dbReference>
<dbReference type="InterPro" id="IPR046338">
    <property type="entry name" value="GAIN_dom_sf"/>
</dbReference>
<dbReference type="GeneID" id="114869944"/>
<keyword evidence="12" id="KW-0325">Glycoprotein</keyword>
<evidence type="ECO:0000313" key="22">
    <source>
        <dbReference type="RefSeq" id="XP_029030328.3"/>
    </source>
</evidence>
<evidence type="ECO:0000256" key="9">
    <source>
        <dbReference type="ARBA" id="ARBA00023136"/>
    </source>
</evidence>
<dbReference type="Pfam" id="PF26574">
    <property type="entry name" value="GAIN_ADGRG2"/>
    <property type="match status" value="1"/>
</dbReference>
<evidence type="ECO:0000256" key="3">
    <source>
        <dbReference type="ARBA" id="ARBA00022475"/>
    </source>
</evidence>
<feature type="transmembrane region" description="Helical" evidence="18">
    <location>
        <begin position="1199"/>
        <end position="1221"/>
    </location>
</feature>
<feature type="compositionally biased region" description="Polar residues" evidence="17">
    <location>
        <begin position="1279"/>
        <end position="1293"/>
    </location>
</feature>
<feature type="region of interest" description="Disordered" evidence="17">
    <location>
        <begin position="1258"/>
        <end position="1325"/>
    </location>
</feature>
<dbReference type="InterPro" id="IPR000203">
    <property type="entry name" value="GPS"/>
</dbReference>
<dbReference type="InterPro" id="IPR017981">
    <property type="entry name" value="GPCR_2-like_7TM"/>
</dbReference>
<dbReference type="SUPFAM" id="SSF81321">
    <property type="entry name" value="Family A G protein-coupled receptor-like"/>
    <property type="match status" value="1"/>
</dbReference>
<keyword evidence="7 18" id="KW-1133">Transmembrane helix</keyword>
<dbReference type="GO" id="GO:0016324">
    <property type="term" value="C:apical plasma membrane"/>
    <property type="evidence" value="ECO:0007669"/>
    <property type="project" value="UniProtKB-SubCell"/>
</dbReference>
<name>A0A6P7PM87_BETSP</name>
<dbReference type="Pfam" id="PF01825">
    <property type="entry name" value="GPS"/>
    <property type="match status" value="1"/>
</dbReference>
<dbReference type="PROSITE" id="PS00650">
    <property type="entry name" value="G_PROTEIN_RECEP_F2_2"/>
    <property type="match status" value="1"/>
</dbReference>
<evidence type="ECO:0000256" key="18">
    <source>
        <dbReference type="SAM" id="Phobius"/>
    </source>
</evidence>
<feature type="transmembrane region" description="Helical" evidence="18">
    <location>
        <begin position="969"/>
        <end position="992"/>
    </location>
</feature>
<feature type="region of interest" description="Disordered" evidence="17">
    <location>
        <begin position="22"/>
        <end position="58"/>
    </location>
</feature>
<feature type="domain" description="G-protein coupled receptors family 2 profile 2" evidence="20">
    <location>
        <begin position="967"/>
        <end position="1223"/>
    </location>
</feature>
<feature type="non-terminal residue" evidence="22">
    <location>
        <position position="1"/>
    </location>
</feature>
<dbReference type="Pfam" id="PF00002">
    <property type="entry name" value="7tm_2"/>
    <property type="match status" value="1"/>
</dbReference>
<evidence type="ECO:0000256" key="5">
    <source>
        <dbReference type="ARBA" id="ARBA00022692"/>
    </source>
</evidence>
<dbReference type="Proteomes" id="UP000515150">
    <property type="component" value="Chromosome 14"/>
</dbReference>
<feature type="transmembrane region" description="Helical" evidence="18">
    <location>
        <begin position="1004"/>
        <end position="1024"/>
    </location>
</feature>
<feature type="transmembrane region" description="Helical" evidence="18">
    <location>
        <begin position="1074"/>
        <end position="1096"/>
    </location>
</feature>
<evidence type="ECO:0000313" key="21">
    <source>
        <dbReference type="Proteomes" id="UP000515150"/>
    </source>
</evidence>
<keyword evidence="9 18" id="KW-0472">Membrane</keyword>
<dbReference type="OrthoDB" id="10037534at2759"/>
<feature type="compositionally biased region" description="Low complexity" evidence="17">
    <location>
        <begin position="112"/>
        <end position="328"/>
    </location>
</feature>
<evidence type="ECO:0000256" key="16">
    <source>
        <dbReference type="ARBA" id="ARBA00093560"/>
    </source>
</evidence>
<evidence type="ECO:0000256" key="7">
    <source>
        <dbReference type="ARBA" id="ARBA00022989"/>
    </source>
</evidence>
<dbReference type="PANTHER" id="PTHR12011">
    <property type="entry name" value="ADHESION G-PROTEIN COUPLED RECEPTOR"/>
    <property type="match status" value="1"/>
</dbReference>
<dbReference type="GO" id="GO:0007189">
    <property type="term" value="P:adenylate cyclase-activating G protein-coupled receptor signaling pathway"/>
    <property type="evidence" value="ECO:0007669"/>
    <property type="project" value="TreeGrafter"/>
</dbReference>
<dbReference type="FunFam" id="1.20.1070.10:FF:000043">
    <property type="entry name" value="adhesion G-protein coupled receptor G2 isoform X1"/>
    <property type="match status" value="1"/>
</dbReference>
<dbReference type="InParanoid" id="A0A6P7PM87"/>
<keyword evidence="3" id="KW-1003">Cell membrane</keyword>
<feature type="domain" description="GAIN-B" evidence="19">
    <location>
        <begin position="794"/>
        <end position="957"/>
    </location>
</feature>
<keyword evidence="13" id="KW-0807">Transducer</keyword>
<keyword evidence="8" id="KW-0297">G-protein coupled receptor</keyword>
<evidence type="ECO:0000256" key="17">
    <source>
        <dbReference type="SAM" id="MobiDB-lite"/>
    </source>
</evidence>
<evidence type="ECO:0000256" key="6">
    <source>
        <dbReference type="ARBA" id="ARBA00022729"/>
    </source>
</evidence>
<proteinExistence type="inferred from homology"/>
<accession>A0A6P7PM87</accession>
<evidence type="ECO:0000256" key="2">
    <source>
        <dbReference type="ARBA" id="ARBA00007343"/>
    </source>
</evidence>
<evidence type="ECO:0000259" key="19">
    <source>
        <dbReference type="PROSITE" id="PS50221"/>
    </source>
</evidence>
<reference evidence="22" key="1">
    <citation type="submission" date="2025-08" db="UniProtKB">
        <authorList>
            <consortium name="RefSeq"/>
        </authorList>
    </citation>
    <scope>IDENTIFICATION</scope>
</reference>
<dbReference type="PROSITE" id="PS50221">
    <property type="entry name" value="GAIN_B"/>
    <property type="match status" value="1"/>
</dbReference>
<comment type="subunit">
    <text evidence="16">Heterodimer of 2 chains generated by proteolytic processing; the large extracellular N-terminal fragment and the membrane-bound C-terminal fragment predominantly remain associated and non-covalently linked. Interacts with CFTR.</text>
</comment>
<evidence type="ECO:0000256" key="1">
    <source>
        <dbReference type="ARBA" id="ARBA00004424"/>
    </source>
</evidence>
<feature type="transmembrane region" description="Helical" evidence="18">
    <location>
        <begin position="1124"/>
        <end position="1153"/>
    </location>
</feature>